<feature type="domain" description="GGDEF" evidence="8">
    <location>
        <begin position="425"/>
        <end position="572"/>
    </location>
</feature>
<evidence type="ECO:0000313" key="10">
    <source>
        <dbReference type="Proteomes" id="UP000001235"/>
    </source>
</evidence>
<dbReference type="InterPro" id="IPR001610">
    <property type="entry name" value="PAC"/>
</dbReference>
<feature type="transmembrane region" description="Helical" evidence="5">
    <location>
        <begin position="20"/>
        <end position="40"/>
    </location>
</feature>
<evidence type="ECO:0000259" key="7">
    <source>
        <dbReference type="PROSITE" id="PS50113"/>
    </source>
</evidence>
<feature type="transmembrane region" description="Helical" evidence="5">
    <location>
        <begin position="199"/>
        <end position="220"/>
    </location>
</feature>
<dbReference type="PROSITE" id="PS50112">
    <property type="entry name" value="PAS"/>
    <property type="match status" value="1"/>
</dbReference>
<feature type="domain" description="PAS" evidence="6">
    <location>
        <begin position="265"/>
        <end position="319"/>
    </location>
</feature>
<dbReference type="InterPro" id="IPR035965">
    <property type="entry name" value="PAS-like_dom_sf"/>
</dbReference>
<comment type="subcellular location">
    <subcellularLocation>
        <location evidence="1">Membrane</location>
        <topology evidence="1">Multi-pass membrane protein</topology>
    </subcellularLocation>
</comment>
<evidence type="ECO:0000313" key="9">
    <source>
        <dbReference type="EMBL" id="ADL55855.1"/>
    </source>
</evidence>
<dbReference type="NCBIfam" id="TIGR00229">
    <property type="entry name" value="sensory_box"/>
    <property type="match status" value="1"/>
</dbReference>
<reference evidence="9 10" key="1">
    <citation type="submission" date="2010-08" db="EMBL/GenBank/DDBJ databases">
        <title>Complete sequence of Gallionella capsiferriformans ES-2.</title>
        <authorList>
            <consortium name="US DOE Joint Genome Institute"/>
            <person name="Lucas S."/>
            <person name="Copeland A."/>
            <person name="Lapidus A."/>
            <person name="Cheng J.-F."/>
            <person name="Bruce D."/>
            <person name="Goodwin L."/>
            <person name="Pitluck S."/>
            <person name="Chertkov O."/>
            <person name="Davenport K.W."/>
            <person name="Detter J.C."/>
            <person name="Han C."/>
            <person name="Tapia R."/>
            <person name="Land M."/>
            <person name="Hauser L."/>
            <person name="Chang Y.-J."/>
            <person name="Jeffries C."/>
            <person name="Kyrpides N."/>
            <person name="Ivanova N."/>
            <person name="Mikhailova N."/>
            <person name="Shelobolina E.S."/>
            <person name="Picardal F."/>
            <person name="Roden E."/>
            <person name="Emerson D."/>
            <person name="Woyke T."/>
        </authorList>
    </citation>
    <scope>NUCLEOTIDE SEQUENCE [LARGE SCALE GENOMIC DNA]</scope>
    <source>
        <strain evidence="9 10">ES-2</strain>
    </source>
</reference>
<dbReference type="eggNOG" id="COG2199">
    <property type="taxonomic scope" value="Bacteria"/>
</dbReference>
<dbReference type="InterPro" id="IPR000160">
    <property type="entry name" value="GGDEF_dom"/>
</dbReference>
<dbReference type="GO" id="GO:0016020">
    <property type="term" value="C:membrane"/>
    <property type="evidence" value="ECO:0007669"/>
    <property type="project" value="UniProtKB-SubCell"/>
</dbReference>
<dbReference type="SMART" id="SM00091">
    <property type="entry name" value="PAS"/>
    <property type="match status" value="1"/>
</dbReference>
<dbReference type="HOGENOM" id="CLU_000445_11_4_4"/>
<dbReference type="Pfam" id="PF00989">
    <property type="entry name" value="PAS"/>
    <property type="match status" value="1"/>
</dbReference>
<keyword evidence="10" id="KW-1185">Reference proteome</keyword>
<dbReference type="InterPro" id="IPR000700">
    <property type="entry name" value="PAS-assoc_C"/>
</dbReference>
<evidence type="ECO:0000256" key="3">
    <source>
        <dbReference type="ARBA" id="ARBA00022989"/>
    </source>
</evidence>
<evidence type="ECO:0000259" key="8">
    <source>
        <dbReference type="PROSITE" id="PS50887"/>
    </source>
</evidence>
<keyword evidence="3 5" id="KW-1133">Transmembrane helix</keyword>
<dbReference type="GO" id="GO:0006355">
    <property type="term" value="P:regulation of DNA-templated transcription"/>
    <property type="evidence" value="ECO:0007669"/>
    <property type="project" value="InterPro"/>
</dbReference>
<dbReference type="PROSITE" id="PS50113">
    <property type="entry name" value="PAC"/>
    <property type="match status" value="1"/>
</dbReference>
<dbReference type="Pfam" id="PF13675">
    <property type="entry name" value="PilJ"/>
    <property type="match status" value="1"/>
</dbReference>
<dbReference type="InterPro" id="IPR052155">
    <property type="entry name" value="Biofilm_reg_signaling"/>
</dbReference>
<dbReference type="InterPro" id="IPR029787">
    <property type="entry name" value="Nucleotide_cyclase"/>
</dbReference>
<dbReference type="SUPFAM" id="SSF55073">
    <property type="entry name" value="Nucleotide cyclase"/>
    <property type="match status" value="1"/>
</dbReference>
<evidence type="ECO:0000256" key="2">
    <source>
        <dbReference type="ARBA" id="ARBA00022692"/>
    </source>
</evidence>
<evidence type="ECO:0000259" key="6">
    <source>
        <dbReference type="PROSITE" id="PS50112"/>
    </source>
</evidence>
<proteinExistence type="predicted"/>
<dbReference type="FunFam" id="3.30.70.270:FF:000001">
    <property type="entry name" value="Diguanylate cyclase domain protein"/>
    <property type="match status" value="1"/>
</dbReference>
<dbReference type="InterPro" id="IPR029095">
    <property type="entry name" value="NarX-like_N"/>
</dbReference>
<protein>
    <submittedName>
        <fullName evidence="9">Diguanylate cyclase with PAS/PAC sensor</fullName>
    </submittedName>
</protein>
<gene>
    <name evidence="9" type="ordered locus">Galf_1845</name>
</gene>
<accession>D9SH58</accession>
<dbReference type="NCBIfam" id="TIGR00254">
    <property type="entry name" value="GGDEF"/>
    <property type="match status" value="1"/>
</dbReference>
<dbReference type="Gene3D" id="3.30.450.20">
    <property type="entry name" value="PAS domain"/>
    <property type="match status" value="1"/>
</dbReference>
<dbReference type="PANTHER" id="PTHR44757:SF2">
    <property type="entry name" value="BIOFILM ARCHITECTURE MAINTENANCE PROTEIN MBAA"/>
    <property type="match status" value="1"/>
</dbReference>
<dbReference type="SMART" id="SM00267">
    <property type="entry name" value="GGDEF"/>
    <property type="match status" value="1"/>
</dbReference>
<dbReference type="Proteomes" id="UP000001235">
    <property type="component" value="Chromosome"/>
</dbReference>
<dbReference type="SMART" id="SM00086">
    <property type="entry name" value="PAC"/>
    <property type="match status" value="1"/>
</dbReference>
<evidence type="ECO:0000256" key="4">
    <source>
        <dbReference type="ARBA" id="ARBA00023136"/>
    </source>
</evidence>
<feature type="domain" description="PAC" evidence="7">
    <location>
        <begin position="343"/>
        <end position="393"/>
    </location>
</feature>
<evidence type="ECO:0000256" key="1">
    <source>
        <dbReference type="ARBA" id="ARBA00004141"/>
    </source>
</evidence>
<dbReference type="InterPro" id="IPR013767">
    <property type="entry name" value="PAS_fold"/>
</dbReference>
<dbReference type="AlphaFoldDB" id="D9SH58"/>
<keyword evidence="2 5" id="KW-0812">Transmembrane</keyword>
<dbReference type="InterPro" id="IPR000014">
    <property type="entry name" value="PAS"/>
</dbReference>
<dbReference type="PANTHER" id="PTHR44757">
    <property type="entry name" value="DIGUANYLATE CYCLASE DGCP"/>
    <property type="match status" value="1"/>
</dbReference>
<dbReference type="CDD" id="cd01949">
    <property type="entry name" value="GGDEF"/>
    <property type="match status" value="1"/>
</dbReference>
<dbReference type="PROSITE" id="PS50887">
    <property type="entry name" value="GGDEF"/>
    <property type="match status" value="1"/>
</dbReference>
<dbReference type="CDD" id="cd00130">
    <property type="entry name" value="PAS"/>
    <property type="match status" value="1"/>
</dbReference>
<name>D9SH58_GALCS</name>
<dbReference type="GO" id="GO:0003824">
    <property type="term" value="F:catalytic activity"/>
    <property type="evidence" value="ECO:0007669"/>
    <property type="project" value="UniProtKB-ARBA"/>
</dbReference>
<dbReference type="InterPro" id="IPR043128">
    <property type="entry name" value="Rev_trsase/Diguanyl_cyclase"/>
</dbReference>
<dbReference type="Gene3D" id="3.30.70.270">
    <property type="match status" value="1"/>
</dbReference>
<dbReference type="Pfam" id="PF00990">
    <property type="entry name" value="GGDEF"/>
    <property type="match status" value="1"/>
</dbReference>
<organism evidence="9 10">
    <name type="scientific">Gallionella capsiferriformans (strain ES-2)</name>
    <name type="common">Gallionella ferruginea capsiferriformans (strain ES-2)</name>
    <dbReference type="NCBI Taxonomy" id="395494"/>
    <lineage>
        <taxon>Bacteria</taxon>
        <taxon>Pseudomonadati</taxon>
        <taxon>Pseudomonadota</taxon>
        <taxon>Betaproteobacteria</taxon>
        <taxon>Nitrosomonadales</taxon>
        <taxon>Gallionellaceae</taxon>
        <taxon>Gallionella</taxon>
    </lineage>
</organism>
<keyword evidence="4 5" id="KW-0472">Membrane</keyword>
<dbReference type="EMBL" id="CP002159">
    <property type="protein sequence ID" value="ADL55855.1"/>
    <property type="molecule type" value="Genomic_DNA"/>
</dbReference>
<evidence type="ECO:0000256" key="5">
    <source>
        <dbReference type="SAM" id="Phobius"/>
    </source>
</evidence>
<dbReference type="eggNOG" id="COG2202">
    <property type="taxonomic scope" value="Bacteria"/>
</dbReference>
<dbReference type="STRING" id="395494.Galf_1845"/>
<sequence length="574" mass="64693">MSSNMTAQIIDQNVARSLTLRYVVALILVASLSTAAWLSLHLVISEQKSTAAIVNVSGRQRMLSQRTALFANLLANSPTTERPLIREKLKDAINLMERSHEGLTHGDASMGLPETLSPAVRAMYYGAPDALDHQVISYIAAIKAWLILEDHELTLDKPLLKEITETASTTLVSELDKMVRQYQLEGEASVSQLQKAETIFWLSTLLLLILEAILIFHPFVRHVRIIFGKLQSVTDELRLHHDQLEDTVRERTAELEHRSRALAESEEKFRLIGTNAKDGIIIIGEKGIIVYWNPAAEMLFGYSANEAIGQNLHDLITPERYRETAHKGFERFQQFGVGSLIAQTFDISALHKNGEEFPIALSISAFMYKNHWHALGTIRDITERKQMEEQVRQLAFYDALTNLPNRRLFNDRLKQSMAASRRNNTYGAVLFLDLDNFKPLNDTYGHNAGDLLLIEAAERLKQCAREMDTVARFGGDEFVMILNDLGAHITPSAALASLVAEKIRISLSAPYLLEVKQEEQPDRVVVHHCTASIGIALFINHDDKPNEVMKRADEAMYHAKLAGRNQIRLYEPKV</sequence>
<dbReference type="SUPFAM" id="SSF55785">
    <property type="entry name" value="PYP-like sensor domain (PAS domain)"/>
    <property type="match status" value="1"/>
</dbReference>
<dbReference type="KEGG" id="gca:Galf_1845"/>